<accession>A0ABW2S5Q6</accession>
<evidence type="ECO:0008006" key="3">
    <source>
        <dbReference type="Google" id="ProtNLM"/>
    </source>
</evidence>
<keyword evidence="2" id="KW-1185">Reference proteome</keyword>
<reference evidence="2" key="1">
    <citation type="journal article" date="2019" name="Int. J. Syst. Evol. Microbiol.">
        <title>The Global Catalogue of Microorganisms (GCM) 10K type strain sequencing project: providing services to taxonomists for standard genome sequencing and annotation.</title>
        <authorList>
            <consortium name="The Broad Institute Genomics Platform"/>
            <consortium name="The Broad Institute Genome Sequencing Center for Infectious Disease"/>
            <person name="Wu L."/>
            <person name="Ma J."/>
        </authorList>
    </citation>
    <scope>NUCLEOTIDE SEQUENCE [LARGE SCALE GENOMIC DNA]</scope>
    <source>
        <strain evidence="2">ICMP 19430</strain>
    </source>
</reference>
<organism evidence="1 2">
    <name type="scientific">Rhodococcus daqingensis</name>
    <dbReference type="NCBI Taxonomy" id="2479363"/>
    <lineage>
        <taxon>Bacteria</taxon>
        <taxon>Bacillati</taxon>
        <taxon>Actinomycetota</taxon>
        <taxon>Actinomycetes</taxon>
        <taxon>Mycobacteriales</taxon>
        <taxon>Nocardiaceae</taxon>
        <taxon>Rhodococcus</taxon>
    </lineage>
</organism>
<evidence type="ECO:0000313" key="2">
    <source>
        <dbReference type="Proteomes" id="UP001596484"/>
    </source>
</evidence>
<name>A0ABW2S5Q6_9NOCA</name>
<comment type="caution">
    <text evidence="1">The sequence shown here is derived from an EMBL/GenBank/DDBJ whole genome shotgun (WGS) entry which is preliminary data.</text>
</comment>
<dbReference type="RefSeq" id="WP_378409014.1">
    <property type="nucleotide sequence ID" value="NZ_JBHTCS010000028.1"/>
</dbReference>
<gene>
    <name evidence="1" type="ORF">ACFQS9_23790</name>
</gene>
<dbReference type="Proteomes" id="UP001596484">
    <property type="component" value="Unassembled WGS sequence"/>
</dbReference>
<proteinExistence type="predicted"/>
<protein>
    <recommendedName>
        <fullName evidence="3">Bacterial Pleckstrin homology domain-containing protein</fullName>
    </recommendedName>
</protein>
<sequence>MGTLTITDSTLRLTLSTLEKLGALHGDVEVPLSAIRAVEVCLDGPSAPRGMRAPGLGVPGGRKLGTWRSRGSREFVDVRRGQPALRIELSGQPFAALVVGVDDPEAFARRLDRRSA</sequence>
<evidence type="ECO:0000313" key="1">
    <source>
        <dbReference type="EMBL" id="MFC7450923.1"/>
    </source>
</evidence>
<dbReference type="EMBL" id="JBHTCS010000028">
    <property type="protein sequence ID" value="MFC7450923.1"/>
    <property type="molecule type" value="Genomic_DNA"/>
</dbReference>